<dbReference type="InterPro" id="IPR043917">
    <property type="entry name" value="DUF5753"/>
</dbReference>
<dbReference type="AlphaFoldDB" id="A0A646KSF2"/>
<sequence length="280" mass="31617">MTTDFQTARVALGARLRELRTDAGLTGKGLAEVLGWQRSKISRLENGKQTPSPTDLTAWAIAVGHPELAGELKGRLMGLETKYRSWRRQLAGGHRARQELAIAQTAATQTIRGLEIARIPGMFQTAEYARHGFEASAEFRQITKDVEGAVRARIRRQEALYQPGKQFRFLVWEGALYVRTCPDGVHAAQLDRLVSLIGLDTVELGIIPFDAQLRRTPSHAFWIYDQRLVIVETISTEMWLDDEESIRLYERAWEWLAESAVFGRQAQRAIGRARSFLDAV</sequence>
<name>A0A646KSF2_STRJU</name>
<dbReference type="Gene3D" id="1.10.260.40">
    <property type="entry name" value="lambda repressor-like DNA-binding domains"/>
    <property type="match status" value="1"/>
</dbReference>
<keyword evidence="3" id="KW-1185">Reference proteome</keyword>
<proteinExistence type="predicted"/>
<organism evidence="2 3">
    <name type="scientific">Streptomyces jumonjinensis</name>
    <dbReference type="NCBI Taxonomy" id="1945"/>
    <lineage>
        <taxon>Bacteria</taxon>
        <taxon>Bacillati</taxon>
        <taxon>Actinomycetota</taxon>
        <taxon>Actinomycetes</taxon>
        <taxon>Kitasatosporales</taxon>
        <taxon>Streptomycetaceae</taxon>
        <taxon>Streptomyces</taxon>
    </lineage>
</organism>
<comment type="caution">
    <text evidence="2">The sequence shown here is derived from an EMBL/GenBank/DDBJ whole genome shotgun (WGS) entry which is preliminary data.</text>
</comment>
<dbReference type="Pfam" id="PF13560">
    <property type="entry name" value="HTH_31"/>
    <property type="match status" value="1"/>
</dbReference>
<evidence type="ECO:0000313" key="2">
    <source>
        <dbReference type="EMBL" id="MQT05252.1"/>
    </source>
</evidence>
<dbReference type="EMBL" id="VCLA01000199">
    <property type="protein sequence ID" value="MQT05252.1"/>
    <property type="molecule type" value="Genomic_DNA"/>
</dbReference>
<accession>A0A646KSF2</accession>
<evidence type="ECO:0000259" key="1">
    <source>
        <dbReference type="PROSITE" id="PS50943"/>
    </source>
</evidence>
<feature type="domain" description="HTH cro/C1-type" evidence="1">
    <location>
        <begin position="16"/>
        <end position="56"/>
    </location>
</feature>
<dbReference type="GO" id="GO:0003677">
    <property type="term" value="F:DNA binding"/>
    <property type="evidence" value="ECO:0007669"/>
    <property type="project" value="InterPro"/>
</dbReference>
<dbReference type="SMART" id="SM00530">
    <property type="entry name" value="HTH_XRE"/>
    <property type="match status" value="1"/>
</dbReference>
<dbReference type="InterPro" id="IPR001387">
    <property type="entry name" value="Cro/C1-type_HTH"/>
</dbReference>
<gene>
    <name evidence="2" type="ORF">FF041_35650</name>
</gene>
<protein>
    <submittedName>
        <fullName evidence="2">Helix-turn-helix domain-containing protein</fullName>
    </submittedName>
</protein>
<dbReference type="SUPFAM" id="SSF47413">
    <property type="entry name" value="lambda repressor-like DNA-binding domains"/>
    <property type="match status" value="1"/>
</dbReference>
<dbReference type="PROSITE" id="PS50943">
    <property type="entry name" value="HTH_CROC1"/>
    <property type="match status" value="1"/>
</dbReference>
<reference evidence="2 3" key="1">
    <citation type="submission" date="2019-05" db="EMBL/GenBank/DDBJ databases">
        <title>Comparative genomics and metabolomics analyses of clavulanic acid producing Streptomyces species provides insight into specialized metabolism and evolution of beta-lactam biosynthetic gene clusters.</title>
        <authorList>
            <person name="Moore M.A."/>
            <person name="Cruz-Morales P."/>
            <person name="Barona Gomez F."/>
            <person name="Kapil T."/>
        </authorList>
    </citation>
    <scope>NUCLEOTIDE SEQUENCE [LARGE SCALE GENOMIC DNA]</scope>
    <source>
        <strain evidence="2 3">NRRL 5741</strain>
    </source>
</reference>
<dbReference type="Pfam" id="PF19054">
    <property type="entry name" value="DUF5753"/>
    <property type="match status" value="1"/>
</dbReference>
<dbReference type="Proteomes" id="UP000419138">
    <property type="component" value="Unassembled WGS sequence"/>
</dbReference>
<dbReference type="RefSeq" id="WP_323393631.1">
    <property type="nucleotide sequence ID" value="NZ_JBEPDZ010000011.1"/>
</dbReference>
<dbReference type="InterPro" id="IPR010982">
    <property type="entry name" value="Lambda_DNA-bd_dom_sf"/>
</dbReference>
<evidence type="ECO:0000313" key="3">
    <source>
        <dbReference type="Proteomes" id="UP000419138"/>
    </source>
</evidence>
<dbReference type="CDD" id="cd00093">
    <property type="entry name" value="HTH_XRE"/>
    <property type="match status" value="1"/>
</dbReference>